<evidence type="ECO:0000256" key="5">
    <source>
        <dbReference type="ARBA" id="ARBA00022833"/>
    </source>
</evidence>
<dbReference type="GO" id="GO:0000977">
    <property type="term" value="F:RNA polymerase II transcription regulatory region sequence-specific DNA binding"/>
    <property type="evidence" value="ECO:0007669"/>
    <property type="project" value="TreeGrafter"/>
</dbReference>
<evidence type="ECO:0000256" key="2">
    <source>
        <dbReference type="ARBA" id="ARBA00022723"/>
    </source>
</evidence>
<dbReference type="SUPFAM" id="SSF57667">
    <property type="entry name" value="beta-beta-alpha zinc fingers"/>
    <property type="match status" value="3"/>
</dbReference>
<dbReference type="InterPro" id="IPR013087">
    <property type="entry name" value="Znf_C2H2_type"/>
</dbReference>
<dbReference type="PANTHER" id="PTHR14196:SF0">
    <property type="entry name" value="PROTEIN BOWEL"/>
    <property type="match status" value="1"/>
</dbReference>
<dbReference type="InterPro" id="IPR036236">
    <property type="entry name" value="Znf_C2H2_sf"/>
</dbReference>
<dbReference type="InterPro" id="IPR050717">
    <property type="entry name" value="C2H2-ZF_Transcription_Reg"/>
</dbReference>
<sequence length="225" mass="25738">FFIETSSHSEIQYVDLRRIMTTNTEAEKGHPALEFPTACAEVKLDDIGESNDHQIVRSEDIERSSDDFVPTLENPFEPSVVQEQDEANGHKGTISKKRRPQKRSFPCGVCGKSFSSKFNLQTHERKHTGEKPFRCRVCGRAFAEKICGKAFSNPSNRRRHVLSHRRLKSFRCTVCGKGFRSTSGLRFHQKKHLEEKQAICALCSEPFGLLEDLEKHLKWHIHGDS</sequence>
<keyword evidence="5" id="KW-0862">Zinc</keyword>
<keyword evidence="4" id="KW-0863">Zinc-finger</keyword>
<name>A0A7R8WS63_9CRUS</name>
<feature type="non-terminal residue" evidence="10">
    <location>
        <position position="1"/>
    </location>
</feature>
<comment type="subcellular location">
    <subcellularLocation>
        <location evidence="1">Nucleus</location>
    </subcellularLocation>
</comment>
<dbReference type="FunFam" id="3.30.160.60:FF:000446">
    <property type="entry name" value="Zinc finger protein"/>
    <property type="match status" value="1"/>
</dbReference>
<feature type="region of interest" description="Disordered" evidence="9">
    <location>
        <begin position="79"/>
        <end position="103"/>
    </location>
</feature>
<dbReference type="GO" id="GO:0008270">
    <property type="term" value="F:zinc ion binding"/>
    <property type="evidence" value="ECO:0007669"/>
    <property type="project" value="UniProtKB-KW"/>
</dbReference>
<dbReference type="GO" id="GO:0005634">
    <property type="term" value="C:nucleus"/>
    <property type="evidence" value="ECO:0007669"/>
    <property type="project" value="UniProtKB-SubCell"/>
</dbReference>
<dbReference type="OrthoDB" id="8685330at2759"/>
<gene>
    <name evidence="10" type="ORF">CTOB1V02_LOCUS11360</name>
</gene>
<keyword evidence="7" id="KW-0804">Transcription</keyword>
<proteinExistence type="predicted"/>
<accession>A0A7R8WS63</accession>
<feature type="compositionally biased region" description="Basic residues" evidence="9">
    <location>
        <begin position="93"/>
        <end position="102"/>
    </location>
</feature>
<dbReference type="PANTHER" id="PTHR14196">
    <property type="entry name" value="ODD-SKIPPED - RELATED"/>
    <property type="match status" value="1"/>
</dbReference>
<dbReference type="PROSITE" id="PS50157">
    <property type="entry name" value="ZINC_FINGER_C2H2_2"/>
    <property type="match status" value="3"/>
</dbReference>
<evidence type="ECO:0000256" key="9">
    <source>
        <dbReference type="SAM" id="MobiDB-lite"/>
    </source>
</evidence>
<dbReference type="EMBL" id="OB666476">
    <property type="protein sequence ID" value="CAD7233539.1"/>
    <property type="molecule type" value="Genomic_DNA"/>
</dbReference>
<evidence type="ECO:0000256" key="6">
    <source>
        <dbReference type="ARBA" id="ARBA00023015"/>
    </source>
</evidence>
<dbReference type="AlphaFoldDB" id="A0A7R8WS63"/>
<keyword evidence="6" id="KW-0805">Transcription regulation</keyword>
<evidence type="ECO:0000256" key="3">
    <source>
        <dbReference type="ARBA" id="ARBA00022737"/>
    </source>
</evidence>
<evidence type="ECO:0000256" key="1">
    <source>
        <dbReference type="ARBA" id="ARBA00004123"/>
    </source>
</evidence>
<keyword evidence="3" id="KW-0677">Repeat</keyword>
<evidence type="ECO:0000256" key="4">
    <source>
        <dbReference type="ARBA" id="ARBA00022771"/>
    </source>
</evidence>
<dbReference type="GO" id="GO:0000981">
    <property type="term" value="F:DNA-binding transcription factor activity, RNA polymerase II-specific"/>
    <property type="evidence" value="ECO:0007669"/>
    <property type="project" value="TreeGrafter"/>
</dbReference>
<reference evidence="10" key="1">
    <citation type="submission" date="2020-11" db="EMBL/GenBank/DDBJ databases">
        <authorList>
            <person name="Tran Van P."/>
        </authorList>
    </citation>
    <scope>NUCLEOTIDE SEQUENCE</scope>
</reference>
<protein>
    <submittedName>
        <fullName evidence="10">Uncharacterized protein</fullName>
    </submittedName>
</protein>
<organism evidence="10">
    <name type="scientific">Cyprideis torosa</name>
    <dbReference type="NCBI Taxonomy" id="163714"/>
    <lineage>
        <taxon>Eukaryota</taxon>
        <taxon>Metazoa</taxon>
        <taxon>Ecdysozoa</taxon>
        <taxon>Arthropoda</taxon>
        <taxon>Crustacea</taxon>
        <taxon>Oligostraca</taxon>
        <taxon>Ostracoda</taxon>
        <taxon>Podocopa</taxon>
        <taxon>Podocopida</taxon>
        <taxon>Cytherocopina</taxon>
        <taxon>Cytheroidea</taxon>
        <taxon>Cytherideidae</taxon>
        <taxon>Cyprideis</taxon>
    </lineage>
</organism>
<evidence type="ECO:0000256" key="7">
    <source>
        <dbReference type="ARBA" id="ARBA00023163"/>
    </source>
</evidence>
<keyword evidence="2" id="KW-0479">Metal-binding</keyword>
<keyword evidence="8" id="KW-0539">Nucleus</keyword>
<dbReference type="FunFam" id="3.30.160.60:FF:000145">
    <property type="entry name" value="Zinc finger protein 574"/>
    <property type="match status" value="1"/>
</dbReference>
<dbReference type="Pfam" id="PF00096">
    <property type="entry name" value="zf-C2H2"/>
    <property type="match status" value="2"/>
</dbReference>
<evidence type="ECO:0000313" key="10">
    <source>
        <dbReference type="EMBL" id="CAD7233539.1"/>
    </source>
</evidence>
<dbReference type="Pfam" id="PF13894">
    <property type="entry name" value="zf-C2H2_4"/>
    <property type="match status" value="1"/>
</dbReference>
<dbReference type="Gene3D" id="3.30.160.60">
    <property type="entry name" value="Classic Zinc Finger"/>
    <property type="match status" value="3"/>
</dbReference>
<dbReference type="PROSITE" id="PS00028">
    <property type="entry name" value="ZINC_FINGER_C2H2_1"/>
    <property type="match status" value="3"/>
</dbReference>
<evidence type="ECO:0000256" key="8">
    <source>
        <dbReference type="ARBA" id="ARBA00023242"/>
    </source>
</evidence>
<dbReference type="SMART" id="SM00355">
    <property type="entry name" value="ZnF_C2H2"/>
    <property type="match status" value="4"/>
</dbReference>